<gene>
    <name evidence="1" type="ordered locus">M5M_06435</name>
</gene>
<organism evidence="1 2">
    <name type="scientific">Simiduia agarivorans (strain DSM 21679 / JCM 13881 / BCRC 17597 / SA1)</name>
    <dbReference type="NCBI Taxonomy" id="1117647"/>
    <lineage>
        <taxon>Bacteria</taxon>
        <taxon>Pseudomonadati</taxon>
        <taxon>Pseudomonadota</taxon>
        <taxon>Gammaproteobacteria</taxon>
        <taxon>Cellvibrionales</taxon>
        <taxon>Cellvibrionaceae</taxon>
        <taxon>Simiduia</taxon>
    </lineage>
</organism>
<accession>K4KX14</accession>
<sequence length="236" mass="26071">MNACLPFAGCCAEPIAAAAQRLQPALQLQRTGQGFRLGQSDTPSLLAGLLARCEQQYPQARPDYWPTRVWRQLIWQPVYLSVVAVHGFSALAPMQGLLQGMSLSGVSGYRWQRSPVQVGDERLALSLTANGLSAFQDELLVQLQTLVRASAANCRGLVADTLFFALQALAPQLHQDDHWIAAQGQRWCIAMQLVDRKARPLSQWCVRSGQLVRRSCCKSFLVGEQVYCESCPLSKN</sequence>
<dbReference type="EMBL" id="CP003746">
    <property type="protein sequence ID" value="AFU98482.1"/>
    <property type="molecule type" value="Genomic_DNA"/>
</dbReference>
<evidence type="ECO:0000313" key="1">
    <source>
        <dbReference type="EMBL" id="AFU98482.1"/>
    </source>
</evidence>
<dbReference type="AlphaFoldDB" id="K4KX14"/>
<dbReference type="HOGENOM" id="CLU_097420_0_0_6"/>
<dbReference type="RefSeq" id="WP_015046655.1">
    <property type="nucleotide sequence ID" value="NC_018868.3"/>
</dbReference>
<dbReference type="Proteomes" id="UP000000466">
    <property type="component" value="Chromosome"/>
</dbReference>
<evidence type="ECO:0008006" key="3">
    <source>
        <dbReference type="Google" id="ProtNLM"/>
    </source>
</evidence>
<dbReference type="eggNOG" id="ENOG5032RM3">
    <property type="taxonomic scope" value="Bacteria"/>
</dbReference>
<dbReference type="OrthoDB" id="7942745at2"/>
<protein>
    <recommendedName>
        <fullName evidence="3">Ferric siderophore reductase C-terminal domain-containing protein</fullName>
    </recommendedName>
</protein>
<dbReference type="KEGG" id="saga:M5M_06435"/>
<reference evidence="1 2" key="1">
    <citation type="journal article" date="2013" name="Genome Announc.">
        <title>Complete genome sequence of Simiduia agarivorans SA1(T), a marine bacterium able to degrade a variety of polysaccharides.</title>
        <authorList>
            <person name="Lin S.Y."/>
            <person name="Shieh W.Y."/>
            <person name="Chen J.S."/>
            <person name="Tang S.L."/>
        </authorList>
    </citation>
    <scope>NUCLEOTIDE SEQUENCE [LARGE SCALE GENOMIC DNA]</scope>
    <source>
        <strain evidence="2">DSM 21679 / JCM 13881 / BCRC 17597 / SA1</strain>
    </source>
</reference>
<proteinExistence type="predicted"/>
<dbReference type="STRING" id="1117647.M5M_06435"/>
<keyword evidence="2" id="KW-1185">Reference proteome</keyword>
<name>K4KX14_SIMAS</name>
<evidence type="ECO:0000313" key="2">
    <source>
        <dbReference type="Proteomes" id="UP000000466"/>
    </source>
</evidence>